<evidence type="ECO:0008006" key="5">
    <source>
        <dbReference type="Google" id="ProtNLM"/>
    </source>
</evidence>
<comment type="caution">
    <text evidence="3">The sequence shown here is derived from an EMBL/GenBank/DDBJ whole genome shotgun (WGS) entry which is preliminary data.</text>
</comment>
<evidence type="ECO:0000313" key="4">
    <source>
        <dbReference type="Proteomes" id="UP001291623"/>
    </source>
</evidence>
<feature type="region of interest" description="Disordered" evidence="1">
    <location>
        <begin position="36"/>
        <end position="105"/>
    </location>
</feature>
<feature type="compositionally biased region" description="Basic and acidic residues" evidence="1">
    <location>
        <begin position="305"/>
        <end position="316"/>
    </location>
</feature>
<keyword evidence="2" id="KW-0812">Transmembrane</keyword>
<feature type="region of interest" description="Disordered" evidence="1">
    <location>
        <begin position="266"/>
        <end position="285"/>
    </location>
</feature>
<gene>
    <name evidence="3" type="ORF">RND71_013479</name>
</gene>
<sequence length="652" mass="70075">MAMEVAQHNWKEVVPETVVEAEETVEEALIGRRARRTANDDGGAVNGDDLSSSDEEEANSNIGFENLDASINGNHETGNTKGEILSGVCLPPSGESLGHDSPDETGNIKGEILPGVCLPPLLGHDSQDEKGKGVFTSGVCHPPSLGHDSESSPSVRKGSENERIVEEVEEEVVELDFFDTTAVDKLHTHNAYCPNCSSRITKVVLRRVKRERRIIIEPDDRHDQTTDLLGCTACFSIFVRIGKKLNPFPIFGSGGGTNSTEIAREPHVSKKNSLPSGSATVGGKPVANEDGCFDLHWFFHKRREQDDEKKLTEPGKDLNQANSTADLDSSHGPFKPSDGQNGHPFPNGGLPSTKDDATDHKSPSPKKPVGTPPGKGPIHPGSIFDLGEKGGFIPGAMPAPSEIKENKGDDCRIPMEDPGASPSTVDSSSTRRPVLSVEVKDSKSLEIVKCIVYGGLIESITSLGVVSSAAASDADTLKIVTIGVANLIGGLFVIIQNLVDLKYNVGGGPNLSDYADRYRELLGQRKHFLLHATFALLSYFVFGLVPPVVYGFAFRKSDDRDYKLIAVAAASLMCVIILATAKAYTRGANKCSKYFKTIVSYVIVAGTASGVGYAAGHLFKRLMDDLGWFDTKPARSLFSPEMISQNPAWASY</sequence>
<organism evidence="3 4">
    <name type="scientific">Anisodus tanguticus</name>
    <dbReference type="NCBI Taxonomy" id="243964"/>
    <lineage>
        <taxon>Eukaryota</taxon>
        <taxon>Viridiplantae</taxon>
        <taxon>Streptophyta</taxon>
        <taxon>Embryophyta</taxon>
        <taxon>Tracheophyta</taxon>
        <taxon>Spermatophyta</taxon>
        <taxon>Magnoliopsida</taxon>
        <taxon>eudicotyledons</taxon>
        <taxon>Gunneridae</taxon>
        <taxon>Pentapetalae</taxon>
        <taxon>asterids</taxon>
        <taxon>lamiids</taxon>
        <taxon>Solanales</taxon>
        <taxon>Solanaceae</taxon>
        <taxon>Solanoideae</taxon>
        <taxon>Hyoscyameae</taxon>
        <taxon>Anisodus</taxon>
    </lineage>
</organism>
<dbReference type="PANTHER" id="PTHR38937">
    <property type="entry name" value="MEMBRANE PROTEIN OF ER BODY-LIKE PROTEIN"/>
    <property type="match status" value="1"/>
</dbReference>
<dbReference type="InterPro" id="IPR052843">
    <property type="entry name" value="ER_body_metal_sequester"/>
</dbReference>
<keyword evidence="4" id="KW-1185">Reference proteome</keyword>
<dbReference type="PANTHER" id="PTHR38937:SF2">
    <property type="entry name" value="MEMBRANE PROTEIN OF ER BODY-LIKE PROTEIN ISOFORM X1"/>
    <property type="match status" value="1"/>
</dbReference>
<feature type="compositionally biased region" description="Polar residues" evidence="1">
    <location>
        <begin position="59"/>
        <end position="80"/>
    </location>
</feature>
<feature type="compositionally biased region" description="Basic and acidic residues" evidence="1">
    <location>
        <begin position="353"/>
        <end position="362"/>
    </location>
</feature>
<feature type="transmembrane region" description="Helical" evidence="2">
    <location>
        <begin position="528"/>
        <end position="552"/>
    </location>
</feature>
<dbReference type="AlphaFoldDB" id="A0AAE1S9H5"/>
<feature type="transmembrane region" description="Helical" evidence="2">
    <location>
        <begin position="477"/>
        <end position="495"/>
    </location>
</feature>
<dbReference type="Proteomes" id="UP001291623">
    <property type="component" value="Unassembled WGS sequence"/>
</dbReference>
<evidence type="ECO:0000256" key="1">
    <source>
        <dbReference type="SAM" id="MobiDB-lite"/>
    </source>
</evidence>
<dbReference type="EMBL" id="JAVYJV010000007">
    <property type="protein sequence ID" value="KAK4365599.1"/>
    <property type="molecule type" value="Genomic_DNA"/>
</dbReference>
<evidence type="ECO:0000313" key="3">
    <source>
        <dbReference type="EMBL" id="KAK4365599.1"/>
    </source>
</evidence>
<feature type="compositionally biased region" description="Polar residues" evidence="1">
    <location>
        <begin position="421"/>
        <end position="431"/>
    </location>
</feature>
<feature type="transmembrane region" description="Helical" evidence="2">
    <location>
        <begin position="564"/>
        <end position="585"/>
    </location>
</feature>
<feature type="compositionally biased region" description="Low complexity" evidence="1">
    <location>
        <begin position="40"/>
        <end position="49"/>
    </location>
</feature>
<evidence type="ECO:0000256" key="2">
    <source>
        <dbReference type="SAM" id="Phobius"/>
    </source>
</evidence>
<keyword evidence="2" id="KW-1133">Transmembrane helix</keyword>
<feature type="compositionally biased region" description="Basic and acidic residues" evidence="1">
    <location>
        <begin position="402"/>
        <end position="415"/>
    </location>
</feature>
<proteinExistence type="predicted"/>
<name>A0AAE1S9H5_9SOLA</name>
<dbReference type="CDD" id="cd01059">
    <property type="entry name" value="CCC1_like"/>
    <property type="match status" value="1"/>
</dbReference>
<accession>A0AAE1S9H5</accession>
<feature type="region of interest" description="Disordered" evidence="1">
    <location>
        <begin position="128"/>
        <end position="161"/>
    </location>
</feature>
<feature type="region of interest" description="Disordered" evidence="1">
    <location>
        <begin position="305"/>
        <end position="431"/>
    </location>
</feature>
<protein>
    <recommendedName>
        <fullName evidence="5">Membrane protein of ER body-like protein</fullName>
    </recommendedName>
</protein>
<keyword evidence="2" id="KW-0472">Membrane</keyword>
<reference evidence="3" key="1">
    <citation type="submission" date="2023-12" db="EMBL/GenBank/DDBJ databases">
        <title>Genome assembly of Anisodus tanguticus.</title>
        <authorList>
            <person name="Wang Y.-J."/>
        </authorList>
    </citation>
    <scope>NUCLEOTIDE SEQUENCE</scope>
    <source>
        <strain evidence="3">KB-2021</strain>
        <tissue evidence="3">Leaf</tissue>
    </source>
</reference>
<feature type="transmembrane region" description="Helical" evidence="2">
    <location>
        <begin position="597"/>
        <end position="619"/>
    </location>
</feature>